<feature type="compositionally biased region" description="Gly residues" evidence="1">
    <location>
        <begin position="41"/>
        <end position="51"/>
    </location>
</feature>
<proteinExistence type="predicted"/>
<dbReference type="EMBL" id="AP022583">
    <property type="protein sequence ID" value="BBY04880.1"/>
    <property type="molecule type" value="Genomic_DNA"/>
</dbReference>
<feature type="region of interest" description="Disordered" evidence="1">
    <location>
        <begin position="1"/>
        <end position="21"/>
    </location>
</feature>
<evidence type="ECO:0000256" key="1">
    <source>
        <dbReference type="SAM" id="MobiDB-lite"/>
    </source>
</evidence>
<dbReference type="KEGG" id="mnv:MNVI_01980"/>
<gene>
    <name evidence="2" type="ORF">MNVI_01980</name>
</gene>
<evidence type="ECO:0000313" key="2">
    <source>
        <dbReference type="EMBL" id="BBY04880.1"/>
    </source>
</evidence>
<dbReference type="AlphaFoldDB" id="A0A7I7P8A8"/>
<protein>
    <submittedName>
        <fullName evidence="2">Uncharacterized protein</fullName>
    </submittedName>
</protein>
<organism evidence="2 3">
    <name type="scientific">Mycobacterium noviomagense</name>
    <dbReference type="NCBI Taxonomy" id="459858"/>
    <lineage>
        <taxon>Bacteria</taxon>
        <taxon>Bacillati</taxon>
        <taxon>Actinomycetota</taxon>
        <taxon>Actinomycetes</taxon>
        <taxon>Mycobacteriales</taxon>
        <taxon>Mycobacteriaceae</taxon>
        <taxon>Mycobacterium</taxon>
    </lineage>
</organism>
<dbReference type="Proteomes" id="UP000466894">
    <property type="component" value="Chromosome"/>
</dbReference>
<name>A0A7I7P8A8_9MYCO</name>
<feature type="region of interest" description="Disordered" evidence="1">
    <location>
        <begin position="34"/>
        <end position="60"/>
    </location>
</feature>
<sequence>MFSGNGRNQVPTATAPTAVSTIPKTTIVHRDGRFDEDGAIGHEGGAGGPEDIGGKLDMPGSYRSSTVAVVTLG</sequence>
<reference evidence="2 3" key="1">
    <citation type="journal article" date="2019" name="Emerg. Microbes Infect.">
        <title>Comprehensive subspecies identification of 175 nontuberculous mycobacteria species based on 7547 genomic profiles.</title>
        <authorList>
            <person name="Matsumoto Y."/>
            <person name="Kinjo T."/>
            <person name="Motooka D."/>
            <person name="Nabeya D."/>
            <person name="Jung N."/>
            <person name="Uechi K."/>
            <person name="Horii T."/>
            <person name="Iida T."/>
            <person name="Fujita J."/>
            <person name="Nakamura S."/>
        </authorList>
    </citation>
    <scope>NUCLEOTIDE SEQUENCE [LARGE SCALE GENOMIC DNA]</scope>
    <source>
        <strain evidence="2 3">JCM 16367</strain>
    </source>
</reference>
<accession>A0A7I7P8A8</accession>
<evidence type="ECO:0000313" key="3">
    <source>
        <dbReference type="Proteomes" id="UP000466894"/>
    </source>
</evidence>
<feature type="compositionally biased region" description="Low complexity" evidence="1">
    <location>
        <begin position="10"/>
        <end position="19"/>
    </location>
</feature>